<evidence type="ECO:0000256" key="9">
    <source>
        <dbReference type="ARBA" id="ARBA00022833"/>
    </source>
</evidence>
<keyword evidence="9 11" id="KW-0862">Zinc</keyword>
<dbReference type="GO" id="GO:0008237">
    <property type="term" value="F:metallopeptidase activity"/>
    <property type="evidence" value="ECO:0007669"/>
    <property type="project" value="UniProtKB-KW"/>
</dbReference>
<evidence type="ECO:0000256" key="6">
    <source>
        <dbReference type="ARBA" id="ARBA00022670"/>
    </source>
</evidence>
<evidence type="ECO:0000256" key="1">
    <source>
        <dbReference type="ARBA" id="ARBA00001335"/>
    </source>
</evidence>
<dbReference type="CDD" id="cd05658">
    <property type="entry name" value="M18_DAP"/>
    <property type="match status" value="1"/>
</dbReference>
<evidence type="ECO:0000256" key="12">
    <source>
        <dbReference type="SAM" id="MobiDB-lite"/>
    </source>
</evidence>
<gene>
    <name evidence="13" type="ORF">HKI87_01g05320</name>
</gene>
<feature type="region of interest" description="Disordered" evidence="12">
    <location>
        <begin position="191"/>
        <end position="210"/>
    </location>
</feature>
<evidence type="ECO:0000256" key="7">
    <source>
        <dbReference type="ARBA" id="ARBA00022723"/>
    </source>
</evidence>
<dbReference type="NCBIfam" id="NF002759">
    <property type="entry name" value="PRK02813.1"/>
    <property type="match status" value="1"/>
</dbReference>
<comment type="similarity">
    <text evidence="3 11">Belongs to the peptidase M18 family.</text>
</comment>
<evidence type="ECO:0000313" key="14">
    <source>
        <dbReference type="Proteomes" id="UP001472866"/>
    </source>
</evidence>
<keyword evidence="6 11" id="KW-0645">Protease</keyword>
<name>A0AAX4NYG1_9CHLO</name>
<dbReference type="Pfam" id="PF02127">
    <property type="entry name" value="Peptidase_M18"/>
    <property type="match status" value="1"/>
</dbReference>
<dbReference type="PANTHER" id="PTHR28570">
    <property type="entry name" value="ASPARTYL AMINOPEPTIDASE"/>
    <property type="match status" value="1"/>
</dbReference>
<keyword evidence="5 11" id="KW-0031">Aminopeptidase</keyword>
<proteinExistence type="inferred from homology"/>
<evidence type="ECO:0000256" key="5">
    <source>
        <dbReference type="ARBA" id="ARBA00022438"/>
    </source>
</evidence>
<evidence type="ECO:0000256" key="2">
    <source>
        <dbReference type="ARBA" id="ARBA00001947"/>
    </source>
</evidence>
<evidence type="ECO:0000256" key="10">
    <source>
        <dbReference type="ARBA" id="ARBA00023049"/>
    </source>
</evidence>
<dbReference type="SUPFAM" id="SSF101821">
    <property type="entry name" value="Aminopeptidase/glucanase lid domain"/>
    <property type="match status" value="1"/>
</dbReference>
<evidence type="ECO:0000256" key="3">
    <source>
        <dbReference type="ARBA" id="ARBA00008290"/>
    </source>
</evidence>
<dbReference type="InterPro" id="IPR001948">
    <property type="entry name" value="Peptidase_M18"/>
</dbReference>
<dbReference type="Proteomes" id="UP001472866">
    <property type="component" value="Chromosome 01"/>
</dbReference>
<dbReference type="GO" id="GO:0004177">
    <property type="term" value="F:aminopeptidase activity"/>
    <property type="evidence" value="ECO:0007669"/>
    <property type="project" value="UniProtKB-KW"/>
</dbReference>
<accession>A0AAX4NYG1</accession>
<organism evidence="13 14">
    <name type="scientific">Chloropicon roscoffensis</name>
    <dbReference type="NCBI Taxonomy" id="1461544"/>
    <lineage>
        <taxon>Eukaryota</taxon>
        <taxon>Viridiplantae</taxon>
        <taxon>Chlorophyta</taxon>
        <taxon>Chloropicophyceae</taxon>
        <taxon>Chloropicales</taxon>
        <taxon>Chloropicaceae</taxon>
        <taxon>Chloropicon</taxon>
    </lineage>
</organism>
<dbReference type="Gene3D" id="3.40.630.10">
    <property type="entry name" value="Zn peptidases"/>
    <property type="match status" value="1"/>
</dbReference>
<dbReference type="AlphaFoldDB" id="A0AAX4NYG1"/>
<keyword evidence="7 11" id="KW-0479">Metal-binding</keyword>
<dbReference type="GO" id="GO:0008270">
    <property type="term" value="F:zinc ion binding"/>
    <property type="evidence" value="ECO:0007669"/>
    <property type="project" value="InterPro"/>
</dbReference>
<dbReference type="SUPFAM" id="SSF53187">
    <property type="entry name" value="Zn-dependent exopeptidases"/>
    <property type="match status" value="1"/>
</dbReference>
<dbReference type="GO" id="GO:0006508">
    <property type="term" value="P:proteolysis"/>
    <property type="evidence" value="ECO:0007669"/>
    <property type="project" value="UniProtKB-KW"/>
</dbReference>
<dbReference type="Gene3D" id="2.30.250.10">
    <property type="entry name" value="Aminopeptidase i, Domain 2"/>
    <property type="match status" value="1"/>
</dbReference>
<protein>
    <recommendedName>
        <fullName evidence="4">aspartyl aminopeptidase</fullName>
        <ecNumber evidence="4">3.4.11.21</ecNumber>
    </recommendedName>
</protein>
<comment type="catalytic activity">
    <reaction evidence="1">
        <text>Release of an N-terminal aspartate or glutamate from a peptide, with a preference for aspartate.</text>
        <dbReference type="EC" id="3.4.11.21"/>
    </reaction>
</comment>
<evidence type="ECO:0000313" key="13">
    <source>
        <dbReference type="EMBL" id="WZN59007.1"/>
    </source>
</evidence>
<evidence type="ECO:0000256" key="8">
    <source>
        <dbReference type="ARBA" id="ARBA00022801"/>
    </source>
</evidence>
<evidence type="ECO:0000256" key="11">
    <source>
        <dbReference type="RuleBase" id="RU004386"/>
    </source>
</evidence>
<evidence type="ECO:0000256" key="4">
    <source>
        <dbReference type="ARBA" id="ARBA00011965"/>
    </source>
</evidence>
<dbReference type="PANTHER" id="PTHR28570:SF3">
    <property type="entry name" value="ASPARTYL AMINOPEPTIDASE"/>
    <property type="match status" value="1"/>
</dbReference>
<dbReference type="EC" id="3.4.11.21" evidence="4"/>
<dbReference type="GO" id="GO:0005737">
    <property type="term" value="C:cytoplasm"/>
    <property type="evidence" value="ECO:0007669"/>
    <property type="project" value="UniProtKB-ARBA"/>
</dbReference>
<dbReference type="InterPro" id="IPR023358">
    <property type="entry name" value="Peptidase_M18_dom2"/>
</dbReference>
<keyword evidence="8 11" id="KW-0378">Hydrolase</keyword>
<keyword evidence="14" id="KW-1185">Reference proteome</keyword>
<reference evidence="13 14" key="1">
    <citation type="submission" date="2024-03" db="EMBL/GenBank/DDBJ databases">
        <title>Complete genome sequence of the green alga Chloropicon roscoffensis RCC1871.</title>
        <authorList>
            <person name="Lemieux C."/>
            <person name="Pombert J.-F."/>
            <person name="Otis C."/>
            <person name="Turmel M."/>
        </authorList>
    </citation>
    <scope>NUCLEOTIDE SEQUENCE [LARGE SCALE GENOMIC DNA]</scope>
    <source>
        <strain evidence="13 14">RCC1871</strain>
    </source>
</reference>
<dbReference type="PRINTS" id="PR00932">
    <property type="entry name" value="AMINO1PTASE"/>
</dbReference>
<dbReference type="FunFam" id="2.30.250.10:FF:000001">
    <property type="entry name" value="Aspartyl aminopeptidase 1"/>
    <property type="match status" value="1"/>
</dbReference>
<dbReference type="EMBL" id="CP151501">
    <property type="protein sequence ID" value="WZN59007.1"/>
    <property type="molecule type" value="Genomic_DNA"/>
</dbReference>
<sequence length="482" mass="52818">MAQGQAREAEGLVKYLNECWTPFHAVQVTARLLREAGFKQLKERERWEGLAPGHKYFYTRNESAIVAFAVGGKFKPGNGFRVIGAHTDSPCPKLKPVSKDVKAGCLMVSVQNYGGGLWYTWFDRDLSVAGRVVHKSGGKIKTSLVAVRRPILRVPSLAIHLQRGVNDNLKVNFQQHMSPFLATSIKNELNSVGDGDRESKKAKGGSEAGDKGVLQQHPLLLDILAKELNIEQADILDFELQVCDTQPSCIGGAMEELVFSGRLDNLAHCYTSTRALLDSLGSLGEDDGVRVIALFDHEECGSCSSPGAASTLMMDTVKRVTLGVLGTGVCRGDEVEIALQNSFLVSADMAHALHPNYADKHEPQHGPKFHKGVVIKHNANQRYATNSITATLFRECGRKRGLPCQEFVVRSDMGCGSTIGPIVTSKTGIRTVDVGIPQWSMHSVREVCGCDDIDYAVKHFVAFWEDMPKIEKDLLESMDVIV</sequence>
<keyword evidence="10 11" id="KW-0482">Metalloprotease</keyword>
<comment type="cofactor">
    <cofactor evidence="2">
        <name>Zn(2+)</name>
        <dbReference type="ChEBI" id="CHEBI:29105"/>
    </cofactor>
</comment>